<feature type="region of interest" description="Disordered" evidence="1">
    <location>
        <begin position="334"/>
        <end position="365"/>
    </location>
</feature>
<feature type="compositionally biased region" description="Basic and acidic residues" evidence="1">
    <location>
        <begin position="345"/>
        <end position="358"/>
    </location>
</feature>
<organism evidence="2 3">
    <name type="scientific">Bacteroides stercoris</name>
    <dbReference type="NCBI Taxonomy" id="46506"/>
    <lineage>
        <taxon>Bacteria</taxon>
        <taxon>Pseudomonadati</taxon>
        <taxon>Bacteroidota</taxon>
        <taxon>Bacteroidia</taxon>
        <taxon>Bacteroidales</taxon>
        <taxon>Bacteroidaceae</taxon>
        <taxon>Bacteroides</taxon>
    </lineage>
</organism>
<dbReference type="InterPro" id="IPR046110">
    <property type="entry name" value="DUF6047"/>
</dbReference>
<evidence type="ECO:0000256" key="1">
    <source>
        <dbReference type="SAM" id="MobiDB-lite"/>
    </source>
</evidence>
<sequence length="365" mass="42192">MYIGFILNGRNNLEYCRMLSSDANDLDRRFGEFCFSQVRKQLKGAYLPEESIYCIEAADGDKNRVESLVRDIIDRGAWPSDDHQRLRDIGFVHETADPYRRTDSRDFIVGELERTLHNGRAGRLLEAYHDFHQSREKDTGNRVLTAIQTGQGVLLFDDTGRGLERAESYLQYNADNFFSPIHRNTDKLGVYYFSTDNARLVEKARECGRMFAPDDRCSFIPARAEFLRADILRGCKPAVECDMSPDLARYREMLKTFKLMENETPFNIGILDRLCRTGDLDEIPENRNFRHSCSFSSLRSQMSHSFLSSQADTLLGNSMRQAVSDTARRILQNEYDVRGYSPTPDTRRRREKKPEKTGKRTNIGR</sequence>
<gene>
    <name evidence="2" type="ORF">F9962_17940</name>
</gene>
<dbReference type="Proteomes" id="UP000440773">
    <property type="component" value="Unassembled WGS sequence"/>
</dbReference>
<protein>
    <submittedName>
        <fullName evidence="2">Uncharacterized protein</fullName>
    </submittedName>
</protein>
<proteinExistence type="predicted"/>
<comment type="caution">
    <text evidence="2">The sequence shown here is derived from an EMBL/GenBank/DDBJ whole genome shotgun (WGS) entry which is preliminary data.</text>
</comment>
<name>A0A7J5KY24_BACSE</name>
<dbReference type="EMBL" id="WCLP01000083">
    <property type="protein sequence ID" value="KAB5278702.1"/>
    <property type="molecule type" value="Genomic_DNA"/>
</dbReference>
<dbReference type="AlphaFoldDB" id="A0A7J5KY24"/>
<accession>A0A7J5KY24</accession>
<reference evidence="2 3" key="1">
    <citation type="journal article" date="2019" name="Nat. Med.">
        <title>A library of human gut bacterial isolates paired with longitudinal multiomics data enables mechanistic microbiome research.</title>
        <authorList>
            <person name="Poyet M."/>
            <person name="Groussin M."/>
            <person name="Gibbons S.M."/>
            <person name="Avila-Pacheco J."/>
            <person name="Jiang X."/>
            <person name="Kearney S.M."/>
            <person name="Perrotta A.R."/>
            <person name="Berdy B."/>
            <person name="Zhao S."/>
            <person name="Lieberman T.D."/>
            <person name="Swanson P.K."/>
            <person name="Smith M."/>
            <person name="Roesemann S."/>
            <person name="Alexander J.E."/>
            <person name="Rich S.A."/>
            <person name="Livny J."/>
            <person name="Vlamakis H."/>
            <person name="Clish C."/>
            <person name="Bullock K."/>
            <person name="Deik A."/>
            <person name="Scott J."/>
            <person name="Pierce K.A."/>
            <person name="Xavier R.J."/>
            <person name="Alm E.J."/>
        </authorList>
    </citation>
    <scope>NUCLEOTIDE SEQUENCE [LARGE SCALE GENOMIC DNA]</scope>
    <source>
        <strain evidence="2 3">BIOML-A17</strain>
    </source>
</reference>
<dbReference type="RefSeq" id="WP_121963116.1">
    <property type="nucleotide sequence ID" value="NZ_WCLP01000083.1"/>
</dbReference>
<evidence type="ECO:0000313" key="2">
    <source>
        <dbReference type="EMBL" id="KAB5278702.1"/>
    </source>
</evidence>
<evidence type="ECO:0000313" key="3">
    <source>
        <dbReference type="Proteomes" id="UP000440773"/>
    </source>
</evidence>
<dbReference type="Pfam" id="PF19513">
    <property type="entry name" value="DUF6047"/>
    <property type="match status" value="1"/>
</dbReference>